<reference evidence="3 4" key="1">
    <citation type="submission" date="2020-06" db="EMBL/GenBank/DDBJ databases">
        <title>Actinomadura xiongansis sp. nov., isolated from soil of Baiyangdian.</title>
        <authorList>
            <person name="Zhang X."/>
        </authorList>
    </citation>
    <scope>NUCLEOTIDE SEQUENCE [LARGE SCALE GENOMIC DNA]</scope>
    <source>
        <strain evidence="3 4">HBUM206468</strain>
    </source>
</reference>
<feature type="signal peptide" evidence="2">
    <location>
        <begin position="1"/>
        <end position="27"/>
    </location>
</feature>
<comment type="caution">
    <text evidence="3">The sequence shown here is derived from an EMBL/GenBank/DDBJ whole genome shotgun (WGS) entry which is preliminary data.</text>
</comment>
<accession>A0ABR7LSL4</accession>
<feature type="chain" id="PRO_5046501842" description="Lipoprotein" evidence="2">
    <location>
        <begin position="28"/>
        <end position="215"/>
    </location>
</feature>
<evidence type="ECO:0000313" key="4">
    <source>
        <dbReference type="Proteomes" id="UP000805614"/>
    </source>
</evidence>
<dbReference type="EMBL" id="JABVEC010000013">
    <property type="protein sequence ID" value="MBC6467470.1"/>
    <property type="molecule type" value="Genomic_DNA"/>
</dbReference>
<gene>
    <name evidence="3" type="ORF">HKK74_18505</name>
</gene>
<name>A0ABR7LSL4_9ACTN</name>
<dbReference type="RefSeq" id="WP_187244487.1">
    <property type="nucleotide sequence ID" value="NZ_BAAAOK010000004.1"/>
</dbReference>
<sequence>MRTHHHRTVTMVLTIVLATTLTSVAVAGCGQATDRRIAGPTAGSSTRPGSSDAPRPHETESNPPGDIPDDTQYVAFRSHGYEIKVPEGWARTDLATGASFTDKLNTVRVEVVPAAAAPTPATARAQEVPKIEAAGHNVALQKIETVQRHGGTAVRIRYAADSTPDPVTGKIVRDAVERYEFFSHGQEAVLTLSGPVGADNVDPWRTVSDSFRWAA</sequence>
<keyword evidence="4" id="KW-1185">Reference proteome</keyword>
<protein>
    <recommendedName>
        <fullName evidence="5">Lipoprotein</fullName>
    </recommendedName>
</protein>
<dbReference type="PROSITE" id="PS51257">
    <property type="entry name" value="PROKAR_LIPOPROTEIN"/>
    <property type="match status" value="1"/>
</dbReference>
<evidence type="ECO:0000313" key="3">
    <source>
        <dbReference type="EMBL" id="MBC6467470.1"/>
    </source>
</evidence>
<evidence type="ECO:0008006" key="5">
    <source>
        <dbReference type="Google" id="ProtNLM"/>
    </source>
</evidence>
<organism evidence="3 4">
    <name type="scientific">Actinomadura alba</name>
    <dbReference type="NCBI Taxonomy" id="406431"/>
    <lineage>
        <taxon>Bacteria</taxon>
        <taxon>Bacillati</taxon>
        <taxon>Actinomycetota</taxon>
        <taxon>Actinomycetes</taxon>
        <taxon>Streptosporangiales</taxon>
        <taxon>Thermomonosporaceae</taxon>
        <taxon>Actinomadura</taxon>
    </lineage>
</organism>
<evidence type="ECO:0000256" key="1">
    <source>
        <dbReference type="SAM" id="MobiDB-lite"/>
    </source>
</evidence>
<proteinExistence type="predicted"/>
<keyword evidence="2" id="KW-0732">Signal</keyword>
<feature type="region of interest" description="Disordered" evidence="1">
    <location>
        <begin position="35"/>
        <end position="70"/>
    </location>
</feature>
<dbReference type="Proteomes" id="UP000805614">
    <property type="component" value="Unassembled WGS sequence"/>
</dbReference>
<evidence type="ECO:0000256" key="2">
    <source>
        <dbReference type="SAM" id="SignalP"/>
    </source>
</evidence>